<evidence type="ECO:0000313" key="2">
    <source>
        <dbReference type="Proteomes" id="UP000242254"/>
    </source>
</evidence>
<dbReference type="RefSeq" id="XP_023461861.1">
    <property type="nucleotide sequence ID" value="XM_023609668.1"/>
</dbReference>
<organism evidence="1 2">
    <name type="scientific">Rhizopus microsporus ATCC 52813</name>
    <dbReference type="NCBI Taxonomy" id="1340429"/>
    <lineage>
        <taxon>Eukaryota</taxon>
        <taxon>Fungi</taxon>
        <taxon>Fungi incertae sedis</taxon>
        <taxon>Mucoromycota</taxon>
        <taxon>Mucoromycotina</taxon>
        <taxon>Mucoromycetes</taxon>
        <taxon>Mucorales</taxon>
        <taxon>Mucorineae</taxon>
        <taxon>Rhizopodaceae</taxon>
        <taxon>Rhizopus</taxon>
    </lineage>
</organism>
<keyword evidence="2" id="KW-1185">Reference proteome</keyword>
<proteinExistence type="predicted"/>
<accession>A0A2G4SHA6</accession>
<gene>
    <name evidence="1" type="ORF">RHIMIDRAFT_241892</name>
</gene>
<dbReference type="GeneID" id="35440658"/>
<evidence type="ECO:0000313" key="1">
    <source>
        <dbReference type="EMBL" id="PHZ08153.1"/>
    </source>
</evidence>
<dbReference type="AlphaFoldDB" id="A0A2G4SHA6"/>
<reference evidence="1 2" key="1">
    <citation type="journal article" date="2016" name="Proc. Natl. Acad. Sci. U.S.A.">
        <title>Lipid metabolic changes in an early divergent fungus govern the establishment of a mutualistic symbiosis with endobacteria.</title>
        <authorList>
            <person name="Lastovetsky O.A."/>
            <person name="Gaspar M.L."/>
            <person name="Mondo S.J."/>
            <person name="LaButti K.M."/>
            <person name="Sandor L."/>
            <person name="Grigoriev I.V."/>
            <person name="Henry S.A."/>
            <person name="Pawlowska T.E."/>
        </authorList>
    </citation>
    <scope>NUCLEOTIDE SEQUENCE [LARGE SCALE GENOMIC DNA]</scope>
    <source>
        <strain evidence="1 2">ATCC 52813</strain>
    </source>
</reference>
<dbReference type="Proteomes" id="UP000242254">
    <property type="component" value="Unassembled WGS sequence"/>
</dbReference>
<protein>
    <submittedName>
        <fullName evidence="1">Uncharacterized protein</fullName>
    </submittedName>
</protein>
<dbReference type="EMBL" id="KZ303867">
    <property type="protein sequence ID" value="PHZ08153.1"/>
    <property type="molecule type" value="Genomic_DNA"/>
</dbReference>
<sequence length="204" mass="23689">MVICTSGQYVYCICSEIIANSEIISDDDTDTLSDHYLEYDEQEEMEMDHFNLSEVWIQKIRQIEDNPLSSVREYVDVDLPEEDEDSFGDTFLFAEKYTPKQTEKLFDIIIKEDFAAKAAQNYVKTYNNDPGRRLPGSYSKPHGRPCSKLTGEHSRLLIDEADFSLQIQRSHDRSYNGKPAKSIVPTGKGTYNFRCHFSSWYHKR</sequence>
<name>A0A2G4SHA6_RHIZD</name>